<dbReference type="OrthoDB" id="4641771at2"/>
<evidence type="ECO:0000256" key="1">
    <source>
        <dbReference type="SAM" id="SignalP"/>
    </source>
</evidence>
<protein>
    <recommendedName>
        <fullName evidence="4">Secreted protein</fullName>
    </recommendedName>
</protein>
<keyword evidence="1" id="KW-0732">Signal</keyword>
<accession>A0A448IVY2</accession>
<dbReference type="Proteomes" id="UP000279306">
    <property type="component" value="Chromosome"/>
</dbReference>
<feature type="signal peptide" evidence="1">
    <location>
        <begin position="1"/>
        <end position="20"/>
    </location>
</feature>
<dbReference type="RefSeq" id="WP_048633041.1">
    <property type="nucleotide sequence ID" value="NZ_CVQQ01000009.1"/>
</dbReference>
<evidence type="ECO:0000313" key="2">
    <source>
        <dbReference type="EMBL" id="VEG56618.1"/>
    </source>
</evidence>
<proteinExistence type="predicted"/>
<dbReference type="KEGG" id="mauu:NCTC10437_03614"/>
<sequence length="80" mass="7795">MTLKLRLLCAVLGASALFGAVGVDVAQAGTYPKTGSFHDGGEGATVEPAPDPTTLATMSFSPPVTAQAPCGSVAWGGGCG</sequence>
<reference evidence="2 3" key="1">
    <citation type="submission" date="2018-12" db="EMBL/GenBank/DDBJ databases">
        <authorList>
            <consortium name="Pathogen Informatics"/>
        </authorList>
    </citation>
    <scope>NUCLEOTIDE SEQUENCE [LARGE SCALE GENOMIC DNA]</scope>
    <source>
        <strain evidence="2 3">NCTC10437</strain>
    </source>
</reference>
<name>A0A448IVY2_MYCAU</name>
<evidence type="ECO:0008006" key="4">
    <source>
        <dbReference type="Google" id="ProtNLM"/>
    </source>
</evidence>
<keyword evidence="3" id="KW-1185">Reference proteome</keyword>
<organism evidence="2 3">
    <name type="scientific">Mycolicibacterium aurum</name>
    <name type="common">Mycobacterium aurum</name>
    <dbReference type="NCBI Taxonomy" id="1791"/>
    <lineage>
        <taxon>Bacteria</taxon>
        <taxon>Bacillati</taxon>
        <taxon>Actinomycetota</taxon>
        <taxon>Actinomycetes</taxon>
        <taxon>Mycobacteriales</taxon>
        <taxon>Mycobacteriaceae</taxon>
        <taxon>Mycolicibacterium</taxon>
    </lineage>
</organism>
<evidence type="ECO:0000313" key="3">
    <source>
        <dbReference type="Proteomes" id="UP000279306"/>
    </source>
</evidence>
<feature type="chain" id="PRO_5038686326" description="Secreted protein" evidence="1">
    <location>
        <begin position="21"/>
        <end position="80"/>
    </location>
</feature>
<gene>
    <name evidence="2" type="ORF">NCTC10437_03614</name>
</gene>
<dbReference type="EMBL" id="LR134356">
    <property type="protein sequence ID" value="VEG56618.1"/>
    <property type="molecule type" value="Genomic_DNA"/>
</dbReference>
<dbReference type="AlphaFoldDB" id="A0A448IVY2"/>